<protein>
    <submittedName>
        <fullName evidence="4">Tetratricopeptide repeat protein</fullName>
    </submittedName>
</protein>
<dbReference type="InterPro" id="IPR011990">
    <property type="entry name" value="TPR-like_helical_dom_sf"/>
</dbReference>
<evidence type="ECO:0000313" key="5">
    <source>
        <dbReference type="Proteomes" id="UP001501337"/>
    </source>
</evidence>
<keyword evidence="5" id="KW-1185">Reference proteome</keyword>
<dbReference type="Proteomes" id="UP001501337">
    <property type="component" value="Unassembled WGS sequence"/>
</dbReference>
<evidence type="ECO:0000313" key="4">
    <source>
        <dbReference type="EMBL" id="GAA3976079.1"/>
    </source>
</evidence>
<keyword evidence="1" id="KW-0677">Repeat</keyword>
<gene>
    <name evidence="4" type="ORF">GCM10022278_36140</name>
</gene>
<dbReference type="InterPro" id="IPR051012">
    <property type="entry name" value="CellSynth/LPSAsmb/PSIAsmb"/>
</dbReference>
<dbReference type="InterPro" id="IPR019734">
    <property type="entry name" value="TPR_rpt"/>
</dbReference>
<name>A0ABP7Q3X9_9GAMM</name>
<keyword evidence="3" id="KW-0732">Signal</keyword>
<dbReference type="PANTHER" id="PTHR45586">
    <property type="entry name" value="TPR REPEAT-CONTAINING PROTEIN PA4667"/>
    <property type="match status" value="1"/>
</dbReference>
<sequence length="605" mass="67322">MTRKTSLPPLIALLAVGVLTGCASNGSDHQGMSKAQYQSRQTIPEGHVRDPITLQPIKITPAEDYTDTAVSGMSENTVRLLVEAEISGHRGDLKRLLSDYSAVALETQDQAVIQRAFEAAQYMKDDDAALALATLWTDVAPDDLEAHQHAAVYQLKAGDFSSALMHMERVMELGGQSTFDRLALHATTLDPQTQSSLLELYAELIERHPKEASLRYGHATLLAHRQQFEEAYAESGDLVRQHPDEANYVALHSKLMHKLEGADAALSYLKKQRKRLPKSMQIGVLLAQAHLDEEQFEAAEKVYADLADQFPKVPTLKRSYAIIALQNDNVEAARQALQSLVAEDKLTNDAHYYLGRIADQADEIDTAIHHYSQVTSGGNFVTALARSAFLLRNADRDAEAAAMFAHARSLYPEQSEAIWQVEISLYNETNDHEEALEVAERAVDEHPESLDLKYSYAMTADRAGQIDVLERELREILEQDPDNAIALNALGYTLADRTDRLEEAEKLIKRALELDPSNPAIMDSLGWLLYRQGSAAEALPYLEKAYMAFPDPEVAAHLGEVLWETGEQARARTVWREGLIQDDDHKLLLDTIQRYGLTSAQLTSD</sequence>
<comment type="caution">
    <text evidence="4">The sequence shown here is derived from an EMBL/GenBank/DDBJ whole genome shotgun (WGS) entry which is preliminary data.</text>
</comment>
<organism evidence="4 5">
    <name type="scientific">Allohahella marinimesophila</name>
    <dbReference type="NCBI Taxonomy" id="1054972"/>
    <lineage>
        <taxon>Bacteria</taxon>
        <taxon>Pseudomonadati</taxon>
        <taxon>Pseudomonadota</taxon>
        <taxon>Gammaproteobacteria</taxon>
        <taxon>Oceanospirillales</taxon>
        <taxon>Hahellaceae</taxon>
        <taxon>Allohahella</taxon>
    </lineage>
</organism>
<dbReference type="SUPFAM" id="SSF48452">
    <property type="entry name" value="TPR-like"/>
    <property type="match status" value="2"/>
</dbReference>
<dbReference type="RefSeq" id="WP_344809045.1">
    <property type="nucleotide sequence ID" value="NZ_BAABBO010000019.1"/>
</dbReference>
<dbReference type="Gene3D" id="1.25.40.10">
    <property type="entry name" value="Tetratricopeptide repeat domain"/>
    <property type="match status" value="3"/>
</dbReference>
<proteinExistence type="predicted"/>
<accession>A0ABP7Q3X9</accession>
<reference evidence="5" key="1">
    <citation type="journal article" date="2019" name="Int. J. Syst. Evol. Microbiol.">
        <title>The Global Catalogue of Microorganisms (GCM) 10K type strain sequencing project: providing services to taxonomists for standard genome sequencing and annotation.</title>
        <authorList>
            <consortium name="The Broad Institute Genomics Platform"/>
            <consortium name="The Broad Institute Genome Sequencing Center for Infectious Disease"/>
            <person name="Wu L."/>
            <person name="Ma J."/>
        </authorList>
    </citation>
    <scope>NUCLEOTIDE SEQUENCE [LARGE SCALE GENOMIC DNA]</scope>
    <source>
        <strain evidence="5">JCM 17555</strain>
    </source>
</reference>
<dbReference type="SMART" id="SM00028">
    <property type="entry name" value="TPR"/>
    <property type="match status" value="5"/>
</dbReference>
<feature type="signal peptide" evidence="3">
    <location>
        <begin position="1"/>
        <end position="23"/>
    </location>
</feature>
<evidence type="ECO:0000256" key="1">
    <source>
        <dbReference type="ARBA" id="ARBA00022737"/>
    </source>
</evidence>
<keyword evidence="2" id="KW-0802">TPR repeat</keyword>
<dbReference type="EMBL" id="BAABBO010000019">
    <property type="protein sequence ID" value="GAA3976079.1"/>
    <property type="molecule type" value="Genomic_DNA"/>
</dbReference>
<evidence type="ECO:0000256" key="3">
    <source>
        <dbReference type="SAM" id="SignalP"/>
    </source>
</evidence>
<dbReference type="PROSITE" id="PS51257">
    <property type="entry name" value="PROKAR_LIPOPROTEIN"/>
    <property type="match status" value="1"/>
</dbReference>
<feature type="chain" id="PRO_5045085996" evidence="3">
    <location>
        <begin position="24"/>
        <end position="605"/>
    </location>
</feature>
<dbReference type="PANTHER" id="PTHR45586:SF16">
    <property type="entry name" value="DOMAIN PROTEIN, PUTATIVE-RELATED"/>
    <property type="match status" value="1"/>
</dbReference>
<evidence type="ECO:0000256" key="2">
    <source>
        <dbReference type="ARBA" id="ARBA00022803"/>
    </source>
</evidence>
<dbReference type="Pfam" id="PF13432">
    <property type="entry name" value="TPR_16"/>
    <property type="match status" value="3"/>
</dbReference>